<reference evidence="3" key="1">
    <citation type="journal article" date="2022" name="Int. J. Mol. Sci.">
        <title>Draft Genome of Tanacetum Coccineum: Genomic Comparison of Closely Related Tanacetum-Family Plants.</title>
        <authorList>
            <person name="Yamashiro T."/>
            <person name="Shiraishi A."/>
            <person name="Nakayama K."/>
            <person name="Satake H."/>
        </authorList>
    </citation>
    <scope>NUCLEOTIDE SEQUENCE</scope>
</reference>
<dbReference type="PANTHER" id="PTHR11439">
    <property type="entry name" value="GAG-POL-RELATED RETROTRANSPOSON"/>
    <property type="match status" value="1"/>
</dbReference>
<dbReference type="SUPFAM" id="SSF57756">
    <property type="entry name" value="Retrovirus zinc finger-like domains"/>
    <property type="match status" value="1"/>
</dbReference>
<comment type="caution">
    <text evidence="3">The sequence shown here is derived from an EMBL/GenBank/DDBJ whole genome shotgun (WGS) entry which is preliminary data.</text>
</comment>
<dbReference type="InterPro" id="IPR013103">
    <property type="entry name" value="RVT_2"/>
</dbReference>
<evidence type="ECO:0000259" key="2">
    <source>
        <dbReference type="Pfam" id="PF07727"/>
    </source>
</evidence>
<protein>
    <submittedName>
        <fullName evidence="3">Ribonuclease H-like domain-containing protein</fullName>
    </submittedName>
</protein>
<feature type="region of interest" description="Disordered" evidence="1">
    <location>
        <begin position="560"/>
        <end position="588"/>
    </location>
</feature>
<dbReference type="Proteomes" id="UP001151760">
    <property type="component" value="Unassembled WGS sequence"/>
</dbReference>
<evidence type="ECO:0000256" key="1">
    <source>
        <dbReference type="SAM" id="MobiDB-lite"/>
    </source>
</evidence>
<dbReference type="InterPro" id="IPR043502">
    <property type="entry name" value="DNA/RNA_pol_sf"/>
</dbReference>
<name>A0ABQ5G9D2_9ASTR</name>
<dbReference type="Pfam" id="PF07727">
    <property type="entry name" value="RVT_2"/>
    <property type="match status" value="1"/>
</dbReference>
<feature type="domain" description="Reverse transcriptase Ty1/copia-type" evidence="2">
    <location>
        <begin position="848"/>
        <end position="1024"/>
    </location>
</feature>
<dbReference type="CDD" id="cd09272">
    <property type="entry name" value="RNase_HI_RT_Ty1"/>
    <property type="match status" value="1"/>
</dbReference>
<proteinExistence type="predicted"/>
<feature type="region of interest" description="Disordered" evidence="1">
    <location>
        <begin position="626"/>
        <end position="649"/>
    </location>
</feature>
<evidence type="ECO:0000313" key="3">
    <source>
        <dbReference type="EMBL" id="GJT72283.1"/>
    </source>
</evidence>
<feature type="compositionally biased region" description="Low complexity" evidence="1">
    <location>
        <begin position="561"/>
        <end position="588"/>
    </location>
</feature>
<gene>
    <name evidence="3" type="ORF">Tco_1031569</name>
</gene>
<dbReference type="EMBL" id="BQNB010018245">
    <property type="protein sequence ID" value="GJT72283.1"/>
    <property type="molecule type" value="Genomic_DNA"/>
</dbReference>
<sequence length="1295" mass="146223">MASIFGSKSKSFMTMSIPPQDEPLTNQLVNARLSKFEADFNQKQGEITNKIDTVLKAITDRITGALPSDMVKNPKLNVNITSPVLSAHSYPTKDPQCSTRQKEKGTLENINTTPPSPPDPSISFITEKVHKLNSFLKSSDLVPRSSDTKFVCTKDDGDIMFIQIIGKYDDCHEEGLEDEENATIEGLEVEYFDTFPTRSELAYHKYLMSGPIPSLFLRNPIITEGCPSNLKIPCNIGHVHVEKAYIDLNSPLNVMTRMLYNWIRRRKLDPMEDPNKGVSNFMGRIKRMHVFVGNFSYIIDFMIVEDISSIIYPRLSQVVLGKPFIEISNMTHDLSLGMYTPKSPSSWHQSLAPYDHVNPATRRTIDQSANGKLHDRNLKESRALLEDLALYDKESWNDPRDFAKPVKLAICVNCIDIDLQVDFWIVNLDSDTIAHGIRASPDLYASAIYAKNAFELWIDLKDTYNKQFDAMISLPACICDAAEHFEKHNQLIKLIQFLMGLDDNYLDIRSNILTREPLPLVKPAFDIVSSEESHRNITSANSTKPTATIFAAKAFDKKRFNTNSGSNSNNNKGSNSGSNSNNRGTNPNLKCTNCNKIGHTIDRCFEIIGYRVGYVMRNFNSNSKSVGTSNNTAVDPNSNIAGNNTATNSPVSFSNEQLTRLMNLLNDNRISSANAKMSNFFNGNTDFIVGNISLGWIVDSVANQHMTISAKFLVNIVDISNLGLTVGHPNGTQALIIKIRDLKLNDNITLYDVLVVPEYTVSLLSGHKLSRDNKLFVGFDDNHCYIQDLKANKNTLWHQRLGHPTDQVLDVLKTTLNLDSQSASNHLCECNDFSRAIWVYMLKGKDDVYDSIVYKIKYRSSGDIDRYKARFVVKGCNQKEGIDFDETFSPVVKMSTVKCVIALSVINNWLLFQLDVNNAFLYGELEEDIYMTILKGFSNKENENKVCKLVKSLYGLKQAPRKWNEKLFSILKENNFVQSANDHSLFTKSKNNKFIALLVYVDDIVVTGNCVDEINKFKVFLKSKKYCLELLKEYGLLRCKPVSTPIVPNSVLPYEPTSNDPLLENITGYQKLLGKLIYLTHTRPNIAYSVHCLAQYMHSPLKSHLNSALNVLRYLKGVVGKGIRYRYPIDKGSLCGYSDADWAKCLKTKKSVTEAEYRSLASAACEIIWIQKLLMDLKTKVTLPDDLFCDNKSALQLAINPVFHERSKYFEIDVHFIREKIAKGLLSTKKICSSNQVADIFTKHLPVYQHKILCEKLGMFDLFSKQIKGECSNKFKNRGTEPVHSKVGVKVLFQN</sequence>
<dbReference type="InterPro" id="IPR036875">
    <property type="entry name" value="Znf_CCHC_sf"/>
</dbReference>
<reference evidence="3" key="2">
    <citation type="submission" date="2022-01" db="EMBL/GenBank/DDBJ databases">
        <authorList>
            <person name="Yamashiro T."/>
            <person name="Shiraishi A."/>
            <person name="Satake H."/>
            <person name="Nakayama K."/>
        </authorList>
    </citation>
    <scope>NUCLEOTIDE SEQUENCE</scope>
</reference>
<dbReference type="PANTHER" id="PTHR11439:SF508">
    <property type="entry name" value="RNA-DIRECTED DNA POLYMERASE"/>
    <property type="match status" value="1"/>
</dbReference>
<dbReference type="SUPFAM" id="SSF56672">
    <property type="entry name" value="DNA/RNA polymerases"/>
    <property type="match status" value="1"/>
</dbReference>
<evidence type="ECO:0000313" key="4">
    <source>
        <dbReference type="Proteomes" id="UP001151760"/>
    </source>
</evidence>
<accession>A0ABQ5G9D2</accession>
<keyword evidence="4" id="KW-1185">Reference proteome</keyword>
<organism evidence="3 4">
    <name type="scientific">Tanacetum coccineum</name>
    <dbReference type="NCBI Taxonomy" id="301880"/>
    <lineage>
        <taxon>Eukaryota</taxon>
        <taxon>Viridiplantae</taxon>
        <taxon>Streptophyta</taxon>
        <taxon>Embryophyta</taxon>
        <taxon>Tracheophyta</taxon>
        <taxon>Spermatophyta</taxon>
        <taxon>Magnoliopsida</taxon>
        <taxon>eudicotyledons</taxon>
        <taxon>Gunneridae</taxon>
        <taxon>Pentapetalae</taxon>
        <taxon>asterids</taxon>
        <taxon>campanulids</taxon>
        <taxon>Asterales</taxon>
        <taxon>Asteraceae</taxon>
        <taxon>Asteroideae</taxon>
        <taxon>Anthemideae</taxon>
        <taxon>Anthemidinae</taxon>
        <taxon>Tanacetum</taxon>
    </lineage>
</organism>